<sequence length="110" mass="10847">MARSLALALLLAVCLASHLLTMACARHTPPEPEGFDVVDTSPTNQGPSPAGGHGNHPSAAVPAGGAPGVSTESRARGEFSTSPCNCRGGTPVTDAVRHGAGDGEGPGARP</sequence>
<evidence type="ECO:0000313" key="3">
    <source>
        <dbReference type="EMBL" id="KAF0918721.1"/>
    </source>
</evidence>
<organism evidence="3 4">
    <name type="scientific">Oryza meyeriana var. granulata</name>
    <dbReference type="NCBI Taxonomy" id="110450"/>
    <lineage>
        <taxon>Eukaryota</taxon>
        <taxon>Viridiplantae</taxon>
        <taxon>Streptophyta</taxon>
        <taxon>Embryophyta</taxon>
        <taxon>Tracheophyta</taxon>
        <taxon>Spermatophyta</taxon>
        <taxon>Magnoliopsida</taxon>
        <taxon>Liliopsida</taxon>
        <taxon>Poales</taxon>
        <taxon>Poaceae</taxon>
        <taxon>BOP clade</taxon>
        <taxon>Oryzoideae</taxon>
        <taxon>Oryzeae</taxon>
        <taxon>Oryzinae</taxon>
        <taxon>Oryza</taxon>
        <taxon>Oryza meyeriana</taxon>
    </lineage>
</organism>
<dbReference type="OrthoDB" id="1896065at2759"/>
<keyword evidence="4" id="KW-1185">Reference proteome</keyword>
<dbReference type="AlphaFoldDB" id="A0A6G1E220"/>
<reference evidence="3 4" key="1">
    <citation type="submission" date="2019-11" db="EMBL/GenBank/DDBJ databases">
        <title>Whole genome sequence of Oryza granulata.</title>
        <authorList>
            <person name="Li W."/>
        </authorList>
    </citation>
    <scope>NUCLEOTIDE SEQUENCE [LARGE SCALE GENOMIC DNA]</scope>
    <source>
        <strain evidence="4">cv. Menghai</strain>
        <tissue evidence="3">Leaf</tissue>
    </source>
</reference>
<evidence type="ECO:0000256" key="1">
    <source>
        <dbReference type="SAM" id="MobiDB-lite"/>
    </source>
</evidence>
<evidence type="ECO:0000313" key="4">
    <source>
        <dbReference type="Proteomes" id="UP000479710"/>
    </source>
</evidence>
<feature type="compositionally biased region" description="Low complexity" evidence="1">
    <location>
        <begin position="57"/>
        <end position="70"/>
    </location>
</feature>
<feature type="chain" id="PRO_5026008197" evidence="2">
    <location>
        <begin position="26"/>
        <end position="110"/>
    </location>
</feature>
<proteinExistence type="predicted"/>
<protein>
    <submittedName>
        <fullName evidence="3">Uncharacterized protein</fullName>
    </submittedName>
</protein>
<gene>
    <name evidence="3" type="ORF">E2562_025842</name>
</gene>
<accession>A0A6G1E220</accession>
<dbReference type="PROSITE" id="PS51257">
    <property type="entry name" value="PROKAR_LIPOPROTEIN"/>
    <property type="match status" value="1"/>
</dbReference>
<feature type="region of interest" description="Disordered" evidence="1">
    <location>
        <begin position="26"/>
        <end position="110"/>
    </location>
</feature>
<keyword evidence="2" id="KW-0732">Signal</keyword>
<dbReference type="Proteomes" id="UP000479710">
    <property type="component" value="Unassembled WGS sequence"/>
</dbReference>
<dbReference type="EMBL" id="SPHZ02000005">
    <property type="protein sequence ID" value="KAF0918721.1"/>
    <property type="molecule type" value="Genomic_DNA"/>
</dbReference>
<feature type="signal peptide" evidence="2">
    <location>
        <begin position="1"/>
        <end position="25"/>
    </location>
</feature>
<evidence type="ECO:0000256" key="2">
    <source>
        <dbReference type="SAM" id="SignalP"/>
    </source>
</evidence>
<name>A0A6G1E220_9ORYZ</name>
<comment type="caution">
    <text evidence="3">The sequence shown here is derived from an EMBL/GenBank/DDBJ whole genome shotgun (WGS) entry which is preliminary data.</text>
</comment>